<feature type="compositionally biased region" description="Basic and acidic residues" evidence="7">
    <location>
        <begin position="438"/>
        <end position="453"/>
    </location>
</feature>
<feature type="compositionally biased region" description="Polar residues" evidence="7">
    <location>
        <begin position="338"/>
        <end position="350"/>
    </location>
</feature>
<dbReference type="PANTHER" id="PTHR43289">
    <property type="entry name" value="MITOGEN-ACTIVATED PROTEIN KINASE KINASE KINASE 20-RELATED"/>
    <property type="match status" value="1"/>
</dbReference>
<comment type="caution">
    <text evidence="9">The sequence shown here is derived from an EMBL/GenBank/DDBJ whole genome shotgun (WGS) entry which is preliminary data.</text>
</comment>
<dbReference type="RefSeq" id="WP_153821941.1">
    <property type="nucleotide sequence ID" value="NZ_WJIE01000007.1"/>
</dbReference>
<evidence type="ECO:0000256" key="2">
    <source>
        <dbReference type="ARBA" id="ARBA00022527"/>
    </source>
</evidence>
<evidence type="ECO:0000259" key="8">
    <source>
        <dbReference type="PROSITE" id="PS50011"/>
    </source>
</evidence>
<dbReference type="PROSITE" id="PS50011">
    <property type="entry name" value="PROTEIN_KINASE_DOM"/>
    <property type="match status" value="1"/>
</dbReference>
<evidence type="ECO:0000256" key="7">
    <source>
        <dbReference type="SAM" id="MobiDB-lite"/>
    </source>
</evidence>
<organism evidence="9 10">
    <name type="scientific">Polyangium spumosum</name>
    <dbReference type="NCBI Taxonomy" id="889282"/>
    <lineage>
        <taxon>Bacteria</taxon>
        <taxon>Pseudomonadati</taxon>
        <taxon>Myxococcota</taxon>
        <taxon>Polyangia</taxon>
        <taxon>Polyangiales</taxon>
        <taxon>Polyangiaceae</taxon>
        <taxon>Polyangium</taxon>
    </lineage>
</organism>
<reference evidence="9 10" key="1">
    <citation type="submission" date="2019-10" db="EMBL/GenBank/DDBJ databases">
        <title>A soil myxobacterium in the family Polyangiaceae.</title>
        <authorList>
            <person name="Li Y."/>
            <person name="Wang J."/>
        </authorList>
    </citation>
    <scope>NUCLEOTIDE SEQUENCE [LARGE SCALE GENOMIC DNA]</scope>
    <source>
        <strain evidence="9 10">DSM 14734</strain>
    </source>
</reference>
<dbReference type="PANTHER" id="PTHR43289:SF6">
    <property type="entry name" value="SERINE_THREONINE-PROTEIN KINASE NEKL-3"/>
    <property type="match status" value="1"/>
</dbReference>
<keyword evidence="10" id="KW-1185">Reference proteome</keyword>
<dbReference type="Gene3D" id="3.30.200.20">
    <property type="entry name" value="Phosphorylase Kinase, domain 1"/>
    <property type="match status" value="1"/>
</dbReference>
<dbReference type="SMART" id="SM00220">
    <property type="entry name" value="S_TKc"/>
    <property type="match status" value="1"/>
</dbReference>
<dbReference type="GO" id="GO:0004674">
    <property type="term" value="F:protein serine/threonine kinase activity"/>
    <property type="evidence" value="ECO:0007669"/>
    <property type="project" value="UniProtKB-KW"/>
</dbReference>
<feature type="compositionally biased region" description="Pro residues" evidence="7">
    <location>
        <begin position="402"/>
        <end position="432"/>
    </location>
</feature>
<feature type="region of interest" description="Disordered" evidence="7">
    <location>
        <begin position="393"/>
        <end position="498"/>
    </location>
</feature>
<dbReference type="AlphaFoldDB" id="A0A6N7PYL7"/>
<sequence>MTVIAEGQLIAGKIRLERPLARGGMGAVWIAHHLKLDRAVAVKFMEPALAASEVARARFEREARAAAQIQSAHVVEVHDYGVEGETPYIVMELLRGEDLAARLDKRGKLDLAEALRVTQPICKALRRAHELGLVHRDLKPGNVFLARQDDEEIVKLLDFGIAKAVTPGTPQSGDVTRSGNLVGSPLYMSPEQIRKSKEVDHRSDLWSLGVILYQMLTGRTPFVEDEVGAVLVAICTDPIPRPSSLTPELGPEVDRFFDRALARDPAERFQSSRELIEALEALATKCAAPTTRAADAACCSSPRLDATAEAPSPAPRTVEKNAVALAETMQAPEGPGTLTLSPSGRTQQDARTQKDRPRRFAAAAAGVLALGAVGWVYLGPTAPAHENEAHVDEACVDGPGSPTLPLPPPVTEPEAPTPPTPTPEAAPQPPPEGVAEAESQKRAPTEANVRIDKPFVPAKPSPAKADADGKDEPAQAPTPNDDDELLGLSKPAAPQPLR</sequence>
<dbReference type="OrthoDB" id="9779541at2"/>
<evidence type="ECO:0000256" key="4">
    <source>
        <dbReference type="ARBA" id="ARBA00022741"/>
    </source>
</evidence>
<dbReference type="Gene3D" id="1.10.510.10">
    <property type="entry name" value="Transferase(Phosphotransferase) domain 1"/>
    <property type="match status" value="1"/>
</dbReference>
<dbReference type="InterPro" id="IPR011009">
    <property type="entry name" value="Kinase-like_dom_sf"/>
</dbReference>
<keyword evidence="6" id="KW-0067">ATP-binding</keyword>
<evidence type="ECO:0000256" key="5">
    <source>
        <dbReference type="ARBA" id="ARBA00022777"/>
    </source>
</evidence>
<keyword evidence="3" id="KW-0808">Transferase</keyword>
<dbReference type="InterPro" id="IPR008271">
    <property type="entry name" value="Ser/Thr_kinase_AS"/>
</dbReference>
<dbReference type="EMBL" id="WJIE01000007">
    <property type="protein sequence ID" value="MRG95114.1"/>
    <property type="molecule type" value="Genomic_DNA"/>
</dbReference>
<gene>
    <name evidence="9" type="ORF">GF068_24800</name>
</gene>
<dbReference type="PROSITE" id="PS00108">
    <property type="entry name" value="PROTEIN_KINASE_ST"/>
    <property type="match status" value="1"/>
</dbReference>
<evidence type="ECO:0000313" key="10">
    <source>
        <dbReference type="Proteomes" id="UP000440224"/>
    </source>
</evidence>
<dbReference type="Pfam" id="PF00069">
    <property type="entry name" value="Pkinase"/>
    <property type="match status" value="1"/>
</dbReference>
<dbReference type="SUPFAM" id="SSF56112">
    <property type="entry name" value="Protein kinase-like (PK-like)"/>
    <property type="match status" value="1"/>
</dbReference>
<name>A0A6N7PYL7_9BACT</name>
<dbReference type="FunFam" id="1.10.510.10:FF:000021">
    <property type="entry name" value="Serine/threonine protein kinase"/>
    <property type="match status" value="1"/>
</dbReference>
<keyword evidence="2" id="KW-0723">Serine/threonine-protein kinase</keyword>
<keyword evidence="5 9" id="KW-0418">Kinase</keyword>
<accession>A0A6N7PYL7</accession>
<evidence type="ECO:0000256" key="1">
    <source>
        <dbReference type="ARBA" id="ARBA00012513"/>
    </source>
</evidence>
<dbReference type="GO" id="GO:0005524">
    <property type="term" value="F:ATP binding"/>
    <property type="evidence" value="ECO:0007669"/>
    <property type="project" value="UniProtKB-KW"/>
</dbReference>
<evidence type="ECO:0000256" key="6">
    <source>
        <dbReference type="ARBA" id="ARBA00022840"/>
    </source>
</evidence>
<dbReference type="Proteomes" id="UP000440224">
    <property type="component" value="Unassembled WGS sequence"/>
</dbReference>
<evidence type="ECO:0000313" key="9">
    <source>
        <dbReference type="EMBL" id="MRG95114.1"/>
    </source>
</evidence>
<dbReference type="CDD" id="cd14014">
    <property type="entry name" value="STKc_PknB_like"/>
    <property type="match status" value="1"/>
</dbReference>
<proteinExistence type="predicted"/>
<dbReference type="InterPro" id="IPR000719">
    <property type="entry name" value="Prot_kinase_dom"/>
</dbReference>
<feature type="domain" description="Protein kinase" evidence="8">
    <location>
        <begin position="14"/>
        <end position="282"/>
    </location>
</feature>
<keyword evidence="4" id="KW-0547">Nucleotide-binding</keyword>
<dbReference type="EC" id="2.7.11.1" evidence="1"/>
<protein>
    <recommendedName>
        <fullName evidence="1">non-specific serine/threonine protein kinase</fullName>
        <ecNumber evidence="1">2.7.11.1</ecNumber>
    </recommendedName>
</protein>
<feature type="region of interest" description="Disordered" evidence="7">
    <location>
        <begin position="331"/>
        <end position="358"/>
    </location>
</feature>
<evidence type="ECO:0000256" key="3">
    <source>
        <dbReference type="ARBA" id="ARBA00022679"/>
    </source>
</evidence>